<evidence type="ECO:0000313" key="5">
    <source>
        <dbReference type="EMBL" id="TWT55279.1"/>
    </source>
</evidence>
<dbReference type="GO" id="GO:0006281">
    <property type="term" value="P:DNA repair"/>
    <property type="evidence" value="ECO:0007669"/>
    <property type="project" value="TreeGrafter"/>
</dbReference>
<dbReference type="EC" id="3.1.3.18" evidence="4"/>
<dbReference type="OrthoDB" id="9781769at2"/>
<keyword evidence="6" id="KW-1185">Reference proteome</keyword>
<sequence length="229" mass="24689">MSNVLLFDIDGTLLNSGDAGQHAMEQALLEVFGVTGPYENILAAGRTDRAITTDLFAHHKIESSETNWSTFQEAYFRHLLQSLGKLDGVVLPGIVGLLDGLAANPNVTLGLLTGNFQIGAQLKLRHYQLDHHFAFGGFGDHHFDRDDVARLAMEAACAHLNQTVPGESIWVIGDTPSDIKCGRAIGARVVAVSTGIYSYEVLEEAGPDFLFTDFSDVAAVTQCLTALSK</sequence>
<dbReference type="InterPro" id="IPR023214">
    <property type="entry name" value="HAD_sf"/>
</dbReference>
<dbReference type="Proteomes" id="UP000317243">
    <property type="component" value="Unassembled WGS sequence"/>
</dbReference>
<evidence type="ECO:0000256" key="4">
    <source>
        <dbReference type="ARBA" id="ARBA00013078"/>
    </source>
</evidence>
<accession>A0A5C5WYC8</accession>
<dbReference type="InterPro" id="IPR036412">
    <property type="entry name" value="HAD-like_sf"/>
</dbReference>
<dbReference type="SFLD" id="SFLDS00003">
    <property type="entry name" value="Haloacid_Dehalogenase"/>
    <property type="match status" value="1"/>
</dbReference>
<dbReference type="GO" id="GO:0008967">
    <property type="term" value="F:phosphoglycolate phosphatase activity"/>
    <property type="evidence" value="ECO:0007669"/>
    <property type="project" value="UniProtKB-EC"/>
</dbReference>
<dbReference type="RefSeq" id="WP_146510417.1">
    <property type="nucleotide sequence ID" value="NZ_SIHI01000005.1"/>
</dbReference>
<dbReference type="PROSITE" id="PS01228">
    <property type="entry name" value="COF_1"/>
    <property type="match status" value="1"/>
</dbReference>
<protein>
    <recommendedName>
        <fullName evidence="4">phosphoglycolate phosphatase</fullName>
        <ecNumber evidence="4">3.1.3.18</ecNumber>
    </recommendedName>
</protein>
<evidence type="ECO:0000256" key="1">
    <source>
        <dbReference type="ARBA" id="ARBA00000830"/>
    </source>
</evidence>
<evidence type="ECO:0000256" key="2">
    <source>
        <dbReference type="ARBA" id="ARBA00004818"/>
    </source>
</evidence>
<name>A0A5C5WYC8_9PLAN</name>
<comment type="pathway">
    <text evidence="2">Organic acid metabolism; glycolate biosynthesis; glycolate from 2-phosphoglycolate: step 1/1.</text>
</comment>
<reference evidence="5 6" key="1">
    <citation type="submission" date="2019-02" db="EMBL/GenBank/DDBJ databases">
        <title>Deep-cultivation of Planctomycetes and their phenomic and genomic characterization uncovers novel biology.</title>
        <authorList>
            <person name="Wiegand S."/>
            <person name="Jogler M."/>
            <person name="Boedeker C."/>
            <person name="Pinto D."/>
            <person name="Vollmers J."/>
            <person name="Rivas-Marin E."/>
            <person name="Kohn T."/>
            <person name="Peeters S.H."/>
            <person name="Heuer A."/>
            <person name="Rast P."/>
            <person name="Oberbeckmann S."/>
            <person name="Bunk B."/>
            <person name="Jeske O."/>
            <person name="Meyerdierks A."/>
            <person name="Storesund J.E."/>
            <person name="Kallscheuer N."/>
            <person name="Luecker S."/>
            <person name="Lage O.M."/>
            <person name="Pohl T."/>
            <person name="Merkel B.J."/>
            <person name="Hornburger P."/>
            <person name="Mueller R.-W."/>
            <person name="Bruemmer F."/>
            <person name="Labrenz M."/>
            <person name="Spormann A.M."/>
            <person name="Op Den Camp H."/>
            <person name="Overmann J."/>
            <person name="Amann R."/>
            <person name="Jetten M.S.M."/>
            <person name="Mascher T."/>
            <person name="Medema M.H."/>
            <person name="Devos D.P."/>
            <person name="Kaster A.-K."/>
            <person name="Ovreas L."/>
            <person name="Rohde M."/>
            <person name="Galperin M.Y."/>
            <person name="Jogler C."/>
        </authorList>
    </citation>
    <scope>NUCLEOTIDE SEQUENCE [LARGE SCALE GENOMIC DNA]</scope>
    <source>
        <strain evidence="5 6">KOR42</strain>
    </source>
</reference>
<dbReference type="PANTHER" id="PTHR43434">
    <property type="entry name" value="PHOSPHOGLYCOLATE PHOSPHATASE"/>
    <property type="match status" value="1"/>
</dbReference>
<dbReference type="InterPro" id="IPR041492">
    <property type="entry name" value="HAD_2"/>
</dbReference>
<dbReference type="GO" id="GO:0005829">
    <property type="term" value="C:cytosol"/>
    <property type="evidence" value="ECO:0007669"/>
    <property type="project" value="TreeGrafter"/>
</dbReference>
<dbReference type="SUPFAM" id="SSF56784">
    <property type="entry name" value="HAD-like"/>
    <property type="match status" value="1"/>
</dbReference>
<comment type="caution">
    <text evidence="5">The sequence shown here is derived from an EMBL/GenBank/DDBJ whole genome shotgun (WGS) entry which is preliminary data.</text>
</comment>
<dbReference type="EMBL" id="SIHI01000005">
    <property type="protein sequence ID" value="TWT55279.1"/>
    <property type="molecule type" value="Genomic_DNA"/>
</dbReference>
<dbReference type="Gene3D" id="3.40.50.1000">
    <property type="entry name" value="HAD superfamily/HAD-like"/>
    <property type="match status" value="1"/>
</dbReference>
<dbReference type="InterPro" id="IPR050155">
    <property type="entry name" value="HAD-like_hydrolase_sf"/>
</dbReference>
<dbReference type="Pfam" id="PF13419">
    <property type="entry name" value="HAD_2"/>
    <property type="match status" value="1"/>
</dbReference>
<evidence type="ECO:0000313" key="6">
    <source>
        <dbReference type="Proteomes" id="UP000317243"/>
    </source>
</evidence>
<dbReference type="InterPro" id="IPR023198">
    <property type="entry name" value="PGP-like_dom2"/>
</dbReference>
<evidence type="ECO:0000256" key="3">
    <source>
        <dbReference type="ARBA" id="ARBA00006171"/>
    </source>
</evidence>
<comment type="similarity">
    <text evidence="3">Belongs to the HAD-like hydrolase superfamily. CbbY/CbbZ/Gph/YieH family.</text>
</comment>
<keyword evidence="5" id="KW-0378">Hydrolase</keyword>
<dbReference type="SFLD" id="SFLDG01129">
    <property type="entry name" value="C1.5:_HAD__Beta-PGM__Phosphata"/>
    <property type="match status" value="1"/>
</dbReference>
<gene>
    <name evidence="5" type="primary">gph_1</name>
    <name evidence="5" type="ORF">KOR42_29060</name>
</gene>
<organism evidence="5 6">
    <name type="scientific">Thalassoglobus neptunius</name>
    <dbReference type="NCBI Taxonomy" id="1938619"/>
    <lineage>
        <taxon>Bacteria</taxon>
        <taxon>Pseudomonadati</taxon>
        <taxon>Planctomycetota</taxon>
        <taxon>Planctomycetia</taxon>
        <taxon>Planctomycetales</taxon>
        <taxon>Planctomycetaceae</taxon>
        <taxon>Thalassoglobus</taxon>
    </lineage>
</organism>
<proteinExistence type="inferred from homology"/>
<dbReference type="Gene3D" id="1.10.150.240">
    <property type="entry name" value="Putative phosphatase, domain 2"/>
    <property type="match status" value="1"/>
</dbReference>
<dbReference type="PANTHER" id="PTHR43434:SF1">
    <property type="entry name" value="PHOSPHOGLYCOLATE PHOSPHATASE"/>
    <property type="match status" value="1"/>
</dbReference>
<dbReference type="AlphaFoldDB" id="A0A5C5WYC8"/>
<comment type="catalytic activity">
    <reaction evidence="1">
        <text>2-phosphoglycolate + H2O = glycolate + phosphate</text>
        <dbReference type="Rhea" id="RHEA:14369"/>
        <dbReference type="ChEBI" id="CHEBI:15377"/>
        <dbReference type="ChEBI" id="CHEBI:29805"/>
        <dbReference type="ChEBI" id="CHEBI:43474"/>
        <dbReference type="ChEBI" id="CHEBI:58033"/>
        <dbReference type="EC" id="3.1.3.18"/>
    </reaction>
</comment>